<dbReference type="Gene3D" id="3.30.70.1050">
    <property type="entry name" value="Trigger factor ribosome-binding domain"/>
    <property type="match status" value="1"/>
</dbReference>
<organism evidence="14 15">
    <name type="scientific">Maritalea porphyrae</name>
    <dbReference type="NCBI Taxonomy" id="880732"/>
    <lineage>
        <taxon>Bacteria</taxon>
        <taxon>Pseudomonadati</taxon>
        <taxon>Pseudomonadota</taxon>
        <taxon>Alphaproteobacteria</taxon>
        <taxon>Hyphomicrobiales</taxon>
        <taxon>Devosiaceae</taxon>
        <taxon>Maritalea</taxon>
    </lineage>
</organism>
<evidence type="ECO:0000259" key="13">
    <source>
        <dbReference type="PROSITE" id="PS50059"/>
    </source>
</evidence>
<dbReference type="SUPFAM" id="SSF109998">
    <property type="entry name" value="Triger factor/SurA peptide-binding domain-like"/>
    <property type="match status" value="1"/>
</dbReference>
<dbReference type="InterPro" id="IPR027304">
    <property type="entry name" value="Trigger_fact/SurA_dom_sf"/>
</dbReference>
<dbReference type="Gene3D" id="1.10.3120.10">
    <property type="entry name" value="Trigger factor, C-terminal domain"/>
    <property type="match status" value="1"/>
</dbReference>
<gene>
    <name evidence="10 14" type="primary">tig</name>
    <name evidence="14" type="ORF">GCM10007879_27830</name>
</gene>
<keyword evidence="10" id="KW-0963">Cytoplasm</keyword>
<reference evidence="14" key="1">
    <citation type="journal article" date="2014" name="Int. J. Syst. Evol. Microbiol.">
        <title>Complete genome of a new Firmicutes species belonging to the dominant human colonic microbiota ('Ruminococcus bicirculans') reveals two chromosomes and a selective capacity to utilize plant glucans.</title>
        <authorList>
            <consortium name="NISC Comparative Sequencing Program"/>
            <person name="Wegmann U."/>
            <person name="Louis P."/>
            <person name="Goesmann A."/>
            <person name="Henrissat B."/>
            <person name="Duncan S.H."/>
            <person name="Flint H.J."/>
        </authorList>
    </citation>
    <scope>NUCLEOTIDE SEQUENCE</scope>
    <source>
        <strain evidence="14">NBRC 107169</strain>
    </source>
</reference>
<evidence type="ECO:0000256" key="9">
    <source>
        <dbReference type="ARBA" id="ARBA00029986"/>
    </source>
</evidence>
<keyword evidence="6 10" id="KW-0143">Chaperone</keyword>
<comment type="function">
    <text evidence="8 10">Involved in protein export. Acts as a chaperone by maintaining the newly synthesized protein in an open conformation. Functions as a peptidyl-prolyl cis-trans isomerase.</text>
</comment>
<evidence type="ECO:0000256" key="4">
    <source>
        <dbReference type="ARBA" id="ARBA00016902"/>
    </source>
</evidence>
<dbReference type="SUPFAM" id="SSF54534">
    <property type="entry name" value="FKBP-like"/>
    <property type="match status" value="1"/>
</dbReference>
<evidence type="ECO:0000256" key="5">
    <source>
        <dbReference type="ARBA" id="ARBA00023110"/>
    </source>
</evidence>
<dbReference type="NCBIfam" id="TIGR00115">
    <property type="entry name" value="tig"/>
    <property type="match status" value="1"/>
</dbReference>
<evidence type="ECO:0000256" key="7">
    <source>
        <dbReference type="ARBA" id="ARBA00023235"/>
    </source>
</evidence>
<dbReference type="PANTHER" id="PTHR30560">
    <property type="entry name" value="TRIGGER FACTOR CHAPERONE AND PEPTIDYL-PROLYL CIS/TRANS ISOMERASE"/>
    <property type="match status" value="1"/>
</dbReference>
<accession>A0ABQ5UUG8</accession>
<dbReference type="RefSeq" id="WP_284365527.1">
    <property type="nucleotide sequence ID" value="NZ_BSNI01000002.1"/>
</dbReference>
<evidence type="ECO:0000256" key="10">
    <source>
        <dbReference type="HAMAP-Rule" id="MF_00303"/>
    </source>
</evidence>
<comment type="similarity">
    <text evidence="2 10 12">Belongs to the FKBP-type PPIase family. Tig subfamily.</text>
</comment>
<dbReference type="PROSITE" id="PS50059">
    <property type="entry name" value="FKBP_PPIASE"/>
    <property type="match status" value="1"/>
</dbReference>
<keyword evidence="5 10" id="KW-0697">Rotamase</keyword>
<evidence type="ECO:0000256" key="3">
    <source>
        <dbReference type="ARBA" id="ARBA00013194"/>
    </source>
</evidence>
<keyword evidence="7 10" id="KW-0413">Isomerase</keyword>
<dbReference type="PIRSF" id="PIRSF003095">
    <property type="entry name" value="Trigger_factor"/>
    <property type="match status" value="1"/>
</dbReference>
<dbReference type="InterPro" id="IPR008880">
    <property type="entry name" value="Trigger_fac_C"/>
</dbReference>
<comment type="subcellular location">
    <subcellularLocation>
        <location evidence="10">Cytoplasm</location>
    </subcellularLocation>
    <text evidence="10">About half TF is bound to the ribosome near the polypeptide exit tunnel while the other half is free in the cytoplasm.</text>
</comment>
<dbReference type="InterPro" id="IPR008881">
    <property type="entry name" value="Trigger_fac_ribosome-bd_bac"/>
</dbReference>
<dbReference type="Gene3D" id="3.10.50.40">
    <property type="match status" value="1"/>
</dbReference>
<dbReference type="HAMAP" id="MF_00303">
    <property type="entry name" value="Trigger_factor_Tig"/>
    <property type="match status" value="1"/>
</dbReference>
<evidence type="ECO:0000256" key="2">
    <source>
        <dbReference type="ARBA" id="ARBA00005464"/>
    </source>
</evidence>
<evidence type="ECO:0000256" key="6">
    <source>
        <dbReference type="ARBA" id="ARBA00023186"/>
    </source>
</evidence>
<proteinExistence type="inferred from homology"/>
<dbReference type="InterPro" id="IPR005215">
    <property type="entry name" value="Trig_fac"/>
</dbReference>
<keyword evidence="15" id="KW-1185">Reference proteome</keyword>
<dbReference type="InterPro" id="IPR037041">
    <property type="entry name" value="Trigger_fac_C_sf"/>
</dbReference>
<keyword evidence="10 12" id="KW-0132">Cell division</keyword>
<comment type="domain">
    <text evidence="10">Consists of 3 domains; the N-terminus binds the ribosome, the middle domain has PPIase activity, while the C-terminus has intrinsic chaperone activity on its own.</text>
</comment>
<dbReference type="EC" id="5.2.1.8" evidence="3 10"/>
<evidence type="ECO:0000313" key="14">
    <source>
        <dbReference type="EMBL" id="GLQ18534.1"/>
    </source>
</evidence>
<dbReference type="Pfam" id="PF05698">
    <property type="entry name" value="Trigger_C"/>
    <property type="match status" value="1"/>
</dbReference>
<dbReference type="InterPro" id="IPR046357">
    <property type="entry name" value="PPIase_dom_sf"/>
</dbReference>
<evidence type="ECO:0000256" key="11">
    <source>
        <dbReference type="PROSITE-ProRule" id="PRU00277"/>
    </source>
</evidence>
<sequence>MQVNETLNEGLKRTLEMCIPASELSQKLDDKLNELKGTVNLKGFRPGKVPFAHMKKTYGRSVMGDVMQDAINVGVQSTLEERKEKAAMQPKIDLPEDEAILTKVFEGEADLEFTMSYEVLPEVELGDFKKIKIERPVVEVDEKDVQEQFDAIVEQNRPYAAKAEGEAAAEGDRVNIKFLGKVDGEPFEGGASEGSPLVIGSGQFIPGFEEQLVGLKVGDEKVVEVKFPDEYRAENLAGKDATFDVEVLGIEAPSDVEVNDEFAKNLGLESLDQLREMIKDQIGGQFKQMTQTRVKRLVLDALDETHKFDVPEQLVEQEFKGIWDRVMHDIEHHGRSFEDEGTTEEKAREEYTAIAERRVRLGLVIAEIGNKNDVQVTEEEHQQALIAEVQKYPGQEQQVYDYFRNNQQALAGLRAPIFENKVIDYVVELADVEDKTVTKEELVKLVEESQEEDLEPHHHD</sequence>
<dbReference type="Proteomes" id="UP001161405">
    <property type="component" value="Unassembled WGS sequence"/>
</dbReference>
<name>A0ABQ5UUG8_9HYPH</name>
<dbReference type="InterPro" id="IPR001179">
    <property type="entry name" value="PPIase_FKBP_dom"/>
</dbReference>
<dbReference type="Pfam" id="PF00254">
    <property type="entry name" value="FKBP_C"/>
    <property type="match status" value="1"/>
</dbReference>
<evidence type="ECO:0000256" key="8">
    <source>
        <dbReference type="ARBA" id="ARBA00024849"/>
    </source>
</evidence>
<dbReference type="Pfam" id="PF05697">
    <property type="entry name" value="Trigger_N"/>
    <property type="match status" value="1"/>
</dbReference>
<dbReference type="SUPFAM" id="SSF102735">
    <property type="entry name" value="Trigger factor ribosome-binding domain"/>
    <property type="match status" value="1"/>
</dbReference>
<evidence type="ECO:0000256" key="1">
    <source>
        <dbReference type="ARBA" id="ARBA00000971"/>
    </source>
</evidence>
<reference evidence="14" key="2">
    <citation type="submission" date="2023-01" db="EMBL/GenBank/DDBJ databases">
        <title>Draft genome sequence of Maritalea porphyrae strain NBRC 107169.</title>
        <authorList>
            <person name="Sun Q."/>
            <person name="Mori K."/>
        </authorList>
    </citation>
    <scope>NUCLEOTIDE SEQUENCE</scope>
    <source>
        <strain evidence="14">NBRC 107169</strain>
    </source>
</reference>
<evidence type="ECO:0000256" key="12">
    <source>
        <dbReference type="RuleBase" id="RU003914"/>
    </source>
</evidence>
<dbReference type="EMBL" id="BSNI01000002">
    <property type="protein sequence ID" value="GLQ18534.1"/>
    <property type="molecule type" value="Genomic_DNA"/>
</dbReference>
<dbReference type="PANTHER" id="PTHR30560:SF3">
    <property type="entry name" value="TRIGGER FACTOR-LIKE PROTEIN TIG, CHLOROPLASTIC"/>
    <property type="match status" value="1"/>
</dbReference>
<dbReference type="InterPro" id="IPR036611">
    <property type="entry name" value="Trigger_fac_ribosome-bd_sf"/>
</dbReference>
<feature type="domain" description="PPIase FKBP-type" evidence="13">
    <location>
        <begin position="171"/>
        <end position="253"/>
    </location>
</feature>
<protein>
    <recommendedName>
        <fullName evidence="4 10">Trigger factor</fullName>
        <shortName evidence="10">TF</shortName>
        <ecNumber evidence="3 10">5.2.1.8</ecNumber>
    </recommendedName>
    <alternativeName>
        <fullName evidence="9 10">PPIase</fullName>
    </alternativeName>
</protein>
<keyword evidence="10 12" id="KW-0131">Cell cycle</keyword>
<comment type="catalytic activity">
    <reaction evidence="1 10 11">
        <text>[protein]-peptidylproline (omega=180) = [protein]-peptidylproline (omega=0)</text>
        <dbReference type="Rhea" id="RHEA:16237"/>
        <dbReference type="Rhea" id="RHEA-COMP:10747"/>
        <dbReference type="Rhea" id="RHEA-COMP:10748"/>
        <dbReference type="ChEBI" id="CHEBI:83833"/>
        <dbReference type="ChEBI" id="CHEBI:83834"/>
        <dbReference type="EC" id="5.2.1.8"/>
    </reaction>
</comment>
<comment type="caution">
    <text evidence="14">The sequence shown here is derived from an EMBL/GenBank/DDBJ whole genome shotgun (WGS) entry which is preliminary data.</text>
</comment>
<evidence type="ECO:0000313" key="15">
    <source>
        <dbReference type="Proteomes" id="UP001161405"/>
    </source>
</evidence>